<dbReference type="Pfam" id="PF10025">
    <property type="entry name" value="DUF2267"/>
    <property type="match status" value="1"/>
</dbReference>
<proteinExistence type="predicted"/>
<organism evidence="1 2">
    <name type="scientific">Halalkalicoccus paucihalophilus</name>
    <dbReference type="NCBI Taxonomy" id="1008153"/>
    <lineage>
        <taxon>Archaea</taxon>
        <taxon>Methanobacteriati</taxon>
        <taxon>Methanobacteriota</taxon>
        <taxon>Stenosarchaea group</taxon>
        <taxon>Halobacteria</taxon>
        <taxon>Halobacteriales</taxon>
        <taxon>Halococcaceae</taxon>
        <taxon>Halalkalicoccus</taxon>
    </lineage>
</organism>
<dbReference type="InterPro" id="IPR038282">
    <property type="entry name" value="DUF2267_sf"/>
</dbReference>
<evidence type="ECO:0000313" key="2">
    <source>
        <dbReference type="Proteomes" id="UP000075321"/>
    </source>
</evidence>
<reference evidence="1 2" key="1">
    <citation type="submission" date="2016-02" db="EMBL/GenBank/DDBJ databases">
        <title>Genome sequence of Halalkalicoccus paucihalophilus DSM 24557.</title>
        <authorList>
            <person name="Poehlein A."/>
            <person name="Daniel R."/>
        </authorList>
    </citation>
    <scope>NUCLEOTIDE SEQUENCE [LARGE SCALE GENOMIC DNA]</scope>
    <source>
        <strain evidence="1 2">DSM 24557</strain>
    </source>
</reference>
<dbReference type="RefSeq" id="WP_066379906.1">
    <property type="nucleotide sequence ID" value="NZ_LTAZ01000003.1"/>
</dbReference>
<gene>
    <name evidence="1" type="ORF">HAPAU_08420</name>
</gene>
<name>A0A151AH64_9EURY</name>
<dbReference type="Gene3D" id="1.10.490.110">
    <property type="entry name" value="Uncharacterized conserved protein DUF2267"/>
    <property type="match status" value="1"/>
</dbReference>
<dbReference type="OrthoDB" id="212282at2157"/>
<dbReference type="Proteomes" id="UP000075321">
    <property type="component" value="Unassembled WGS sequence"/>
</dbReference>
<keyword evidence="2" id="KW-1185">Reference proteome</keyword>
<dbReference type="PATRIC" id="fig|1008153.3.peg.844"/>
<dbReference type="AlphaFoldDB" id="A0A151AH64"/>
<sequence>MDHDTFIGEVQNRAELASRGEALSATRATLQTLGERIQEGEATNAAAQLPDELGRFLKEKADTTESFDYRKFITRVAEREENLDDPEDDDDRSAAALHARAVIDVLDEAVTEGQVEDLRDQLLDEAVTEGQVEDLRDQLPDEYADLFELAEVEGSPGQV</sequence>
<accession>A0A151AH64</accession>
<comment type="caution">
    <text evidence="1">The sequence shown here is derived from an EMBL/GenBank/DDBJ whole genome shotgun (WGS) entry which is preliminary data.</text>
</comment>
<dbReference type="InterPro" id="IPR018727">
    <property type="entry name" value="DUF2267"/>
</dbReference>
<protein>
    <recommendedName>
        <fullName evidence="3">DUF2267 domain-containing protein</fullName>
    </recommendedName>
</protein>
<evidence type="ECO:0008006" key="3">
    <source>
        <dbReference type="Google" id="ProtNLM"/>
    </source>
</evidence>
<dbReference type="EMBL" id="LTAZ01000003">
    <property type="protein sequence ID" value="KYH26954.1"/>
    <property type="molecule type" value="Genomic_DNA"/>
</dbReference>
<evidence type="ECO:0000313" key="1">
    <source>
        <dbReference type="EMBL" id="KYH26954.1"/>
    </source>
</evidence>